<dbReference type="AlphaFoldDB" id="A0A378NVR7"/>
<protein>
    <submittedName>
        <fullName evidence="1">Uncharacterized protein</fullName>
    </submittedName>
</protein>
<sequence length="92" mass="10918">MYNNLVNEIVKKGYKIEEIVYILANLLDCSEQIIENKLKHVGEFTFQEAIKINSELFNNKMDIKYLFTEEQDNEVAYHDDIIQKSKPSKCWI</sequence>
<organism evidence="1 2">
    <name type="scientific">Megamonas hypermegale</name>
    <dbReference type="NCBI Taxonomy" id="158847"/>
    <lineage>
        <taxon>Bacteria</taxon>
        <taxon>Bacillati</taxon>
        <taxon>Bacillota</taxon>
        <taxon>Negativicutes</taxon>
        <taxon>Selenomonadales</taxon>
        <taxon>Selenomonadaceae</taxon>
        <taxon>Megamonas</taxon>
    </lineage>
</organism>
<proteinExistence type="predicted"/>
<dbReference type="Proteomes" id="UP000255234">
    <property type="component" value="Unassembled WGS sequence"/>
</dbReference>
<dbReference type="EMBL" id="UGPP01000001">
    <property type="protein sequence ID" value="STY71935.1"/>
    <property type="molecule type" value="Genomic_DNA"/>
</dbReference>
<name>A0A378NVR7_9FIRM</name>
<evidence type="ECO:0000313" key="2">
    <source>
        <dbReference type="Proteomes" id="UP000255234"/>
    </source>
</evidence>
<gene>
    <name evidence="1" type="ORF">NCTC10571_02115</name>
</gene>
<reference evidence="1 2" key="1">
    <citation type="submission" date="2018-06" db="EMBL/GenBank/DDBJ databases">
        <authorList>
            <consortium name="Pathogen Informatics"/>
            <person name="Doyle S."/>
        </authorList>
    </citation>
    <scope>NUCLEOTIDE SEQUENCE [LARGE SCALE GENOMIC DNA]</scope>
    <source>
        <strain evidence="1 2">NCTC10571</strain>
    </source>
</reference>
<dbReference type="RefSeq" id="WP_115152073.1">
    <property type="nucleotide sequence ID" value="NZ_UGPP01000001.1"/>
</dbReference>
<accession>A0A378NVR7</accession>
<evidence type="ECO:0000313" key="1">
    <source>
        <dbReference type="EMBL" id="STY71935.1"/>
    </source>
</evidence>